<keyword evidence="2" id="KW-1185">Reference proteome</keyword>
<evidence type="ECO:0000313" key="2">
    <source>
        <dbReference type="Proteomes" id="UP000789366"/>
    </source>
</evidence>
<sequence length="292" mass="33189">MKRPNSKTDNDATTQDNLRRVSVLICHRFLVESLDSFDVVFGGFFQVSLREVLSWALREFFGCFFLSSSGVLSQALEYSVGESTIHDILKEKSRWLASETIKSRRVPTTNISTNSSTISNVSTNSTRESSTINYENTTTTVFHNSIIATNNEGATTLHKSSTTNIDNMTTMIQNNIITINQHGIITSVQDKYLNQDKDISIEEILDYDIIEKISLNNISKEKISIQDEDDTSTIHDDDEFFSNSNNSIQDILNTFNKLLFFLKYLPNNLEISKLEIESVKSLYEKTKALQFE</sequence>
<protein>
    <submittedName>
        <fullName evidence="1">8950_t:CDS:1</fullName>
    </submittedName>
</protein>
<gene>
    <name evidence="1" type="ORF">SPELUC_LOCUS1486</name>
</gene>
<dbReference type="EMBL" id="CAJVPW010000799">
    <property type="protein sequence ID" value="CAG8466254.1"/>
    <property type="molecule type" value="Genomic_DNA"/>
</dbReference>
<comment type="caution">
    <text evidence="1">The sequence shown here is derived from an EMBL/GenBank/DDBJ whole genome shotgun (WGS) entry which is preliminary data.</text>
</comment>
<accession>A0ACA9KD00</accession>
<name>A0ACA9KD00_9GLOM</name>
<proteinExistence type="predicted"/>
<evidence type="ECO:0000313" key="1">
    <source>
        <dbReference type="EMBL" id="CAG8466254.1"/>
    </source>
</evidence>
<dbReference type="Proteomes" id="UP000789366">
    <property type="component" value="Unassembled WGS sequence"/>
</dbReference>
<organism evidence="1 2">
    <name type="scientific">Cetraspora pellucida</name>
    <dbReference type="NCBI Taxonomy" id="1433469"/>
    <lineage>
        <taxon>Eukaryota</taxon>
        <taxon>Fungi</taxon>
        <taxon>Fungi incertae sedis</taxon>
        <taxon>Mucoromycota</taxon>
        <taxon>Glomeromycotina</taxon>
        <taxon>Glomeromycetes</taxon>
        <taxon>Diversisporales</taxon>
        <taxon>Gigasporaceae</taxon>
        <taxon>Cetraspora</taxon>
    </lineage>
</organism>
<reference evidence="1" key="1">
    <citation type="submission" date="2021-06" db="EMBL/GenBank/DDBJ databases">
        <authorList>
            <person name="Kallberg Y."/>
            <person name="Tangrot J."/>
            <person name="Rosling A."/>
        </authorList>
    </citation>
    <scope>NUCLEOTIDE SEQUENCE</scope>
    <source>
        <strain evidence="1">28 12/20/2015</strain>
    </source>
</reference>